<evidence type="ECO:0000256" key="6">
    <source>
        <dbReference type="ARBA" id="ARBA00023136"/>
    </source>
</evidence>
<evidence type="ECO:0000259" key="8">
    <source>
        <dbReference type="PROSITE" id="PS50928"/>
    </source>
</evidence>
<evidence type="ECO:0000256" key="5">
    <source>
        <dbReference type="ARBA" id="ARBA00022989"/>
    </source>
</evidence>
<feature type="transmembrane region" description="Helical" evidence="7">
    <location>
        <begin position="131"/>
        <end position="156"/>
    </location>
</feature>
<comment type="subcellular location">
    <subcellularLocation>
        <location evidence="1">Cell membrane</location>
        <topology evidence="1">Multi-pass membrane protein</topology>
    </subcellularLocation>
</comment>
<gene>
    <name evidence="9" type="ORF">J2Z69_003410</name>
</gene>
<evidence type="ECO:0000256" key="4">
    <source>
        <dbReference type="ARBA" id="ARBA00022692"/>
    </source>
</evidence>
<dbReference type="PANTHER" id="PTHR43163:SF6">
    <property type="entry name" value="DIPEPTIDE TRANSPORT SYSTEM PERMEASE PROTEIN DPPB-RELATED"/>
    <property type="match status" value="1"/>
</dbReference>
<dbReference type="Proteomes" id="UP001519288">
    <property type="component" value="Unassembled WGS sequence"/>
</dbReference>
<dbReference type="Pfam" id="PF19300">
    <property type="entry name" value="BPD_transp_1_N"/>
    <property type="match status" value="1"/>
</dbReference>
<keyword evidence="2" id="KW-0813">Transport</keyword>
<evidence type="ECO:0000256" key="2">
    <source>
        <dbReference type="ARBA" id="ARBA00022448"/>
    </source>
</evidence>
<dbReference type="InterPro" id="IPR035906">
    <property type="entry name" value="MetI-like_sf"/>
</dbReference>
<keyword evidence="4 7" id="KW-0812">Transmembrane</keyword>
<keyword evidence="6 7" id="KW-0472">Membrane</keyword>
<dbReference type="Gene3D" id="1.10.3720.10">
    <property type="entry name" value="MetI-like"/>
    <property type="match status" value="1"/>
</dbReference>
<dbReference type="PANTHER" id="PTHR43163">
    <property type="entry name" value="DIPEPTIDE TRANSPORT SYSTEM PERMEASE PROTEIN DPPB-RELATED"/>
    <property type="match status" value="1"/>
</dbReference>
<keyword evidence="5 7" id="KW-1133">Transmembrane helix</keyword>
<dbReference type="EMBL" id="JAGGLD010000007">
    <property type="protein sequence ID" value="MBP2002338.1"/>
    <property type="molecule type" value="Genomic_DNA"/>
</dbReference>
<name>A0ABS4JKX0_9BACL</name>
<dbReference type="SUPFAM" id="SSF161098">
    <property type="entry name" value="MetI-like"/>
    <property type="match status" value="1"/>
</dbReference>
<dbReference type="PROSITE" id="PS50928">
    <property type="entry name" value="ABC_TM1"/>
    <property type="match status" value="1"/>
</dbReference>
<proteinExistence type="predicted"/>
<evidence type="ECO:0000313" key="9">
    <source>
        <dbReference type="EMBL" id="MBP2002338.1"/>
    </source>
</evidence>
<comment type="caution">
    <text evidence="9">The sequence shown here is derived from an EMBL/GenBank/DDBJ whole genome shotgun (WGS) entry which is preliminary data.</text>
</comment>
<protein>
    <submittedName>
        <fullName evidence="9">ABC-type dipeptide/oligopeptide/nickel transport system permease component</fullName>
    </submittedName>
</protein>
<evidence type="ECO:0000256" key="3">
    <source>
        <dbReference type="ARBA" id="ARBA00022475"/>
    </source>
</evidence>
<accession>A0ABS4JKX0</accession>
<evidence type="ECO:0000256" key="7">
    <source>
        <dbReference type="SAM" id="Phobius"/>
    </source>
</evidence>
<feature type="transmembrane region" description="Helical" evidence="7">
    <location>
        <begin position="12"/>
        <end position="30"/>
    </location>
</feature>
<feature type="transmembrane region" description="Helical" evidence="7">
    <location>
        <begin position="94"/>
        <end position="119"/>
    </location>
</feature>
<dbReference type="InterPro" id="IPR000515">
    <property type="entry name" value="MetI-like"/>
</dbReference>
<evidence type="ECO:0000313" key="10">
    <source>
        <dbReference type="Proteomes" id="UP001519288"/>
    </source>
</evidence>
<feature type="domain" description="ABC transmembrane type-1" evidence="8">
    <location>
        <begin position="95"/>
        <end position="166"/>
    </location>
</feature>
<sequence>MKQYIIRRLLQMIPTLIGVSIIIFAISAMVPGDYITAKQSPNMTIEKQAELRKIYGLDKPQYQRYFIWVSNMAKGNLGDSLQHKKPVTKVINTYVWNSFIIAIVSLILSWFIAVLTGVFSAKFQYSLFDKLVTLFVFLCMSLPSFFIGLLLIKFFALEWGLFPVGE</sequence>
<keyword evidence="10" id="KW-1185">Reference proteome</keyword>
<dbReference type="InterPro" id="IPR045621">
    <property type="entry name" value="BPD_transp_1_N"/>
</dbReference>
<evidence type="ECO:0000256" key="1">
    <source>
        <dbReference type="ARBA" id="ARBA00004651"/>
    </source>
</evidence>
<keyword evidence="3" id="KW-1003">Cell membrane</keyword>
<reference evidence="9 10" key="1">
    <citation type="submission" date="2021-03" db="EMBL/GenBank/DDBJ databases">
        <title>Genomic Encyclopedia of Type Strains, Phase IV (KMG-IV): sequencing the most valuable type-strain genomes for metagenomic binning, comparative biology and taxonomic classification.</title>
        <authorList>
            <person name="Goeker M."/>
        </authorList>
    </citation>
    <scope>NUCLEOTIDE SEQUENCE [LARGE SCALE GENOMIC DNA]</scope>
    <source>
        <strain evidence="9 10">DSM 26806</strain>
    </source>
</reference>
<organism evidence="9 10">
    <name type="scientific">Paenibacillus shirakamiensis</name>
    <dbReference type="NCBI Taxonomy" id="1265935"/>
    <lineage>
        <taxon>Bacteria</taxon>
        <taxon>Bacillati</taxon>
        <taxon>Bacillota</taxon>
        <taxon>Bacilli</taxon>
        <taxon>Bacillales</taxon>
        <taxon>Paenibacillaceae</taxon>
        <taxon>Paenibacillus</taxon>
    </lineage>
</organism>